<proteinExistence type="predicted"/>
<keyword evidence="1" id="KW-0812">Transmembrane</keyword>
<gene>
    <name evidence="2" type="ORF">AW0309160_01350</name>
</gene>
<sequence length="144" mass="15983">MEVSDFSNIISIVSGLMTLLGVGGFFSWSIYDKSKEPDLSGKVISIFAYSVKFGLCILVLLLMLLPIHLCHVFIVFALGDGTIGSSTMYWSQGNWYAYVVSYIIVVSIWLPIYLLLTASVFHWSFSPFKLFFAKLQGKSLASAS</sequence>
<feature type="transmembrane region" description="Helical" evidence="1">
    <location>
        <begin position="96"/>
        <end position="116"/>
    </location>
</feature>
<feature type="transmembrane region" description="Helical" evidence="1">
    <location>
        <begin position="43"/>
        <end position="76"/>
    </location>
</feature>
<reference evidence="2" key="1">
    <citation type="submission" date="2019-09" db="EMBL/GenBank/DDBJ databases">
        <authorList>
            <person name="Hjerde E."/>
        </authorList>
    </citation>
    <scope>NUCLEOTIDE SEQUENCE</scope>
    <source>
        <strain evidence="2">06/09/160</strain>
    </source>
</reference>
<keyword evidence="1" id="KW-0472">Membrane</keyword>
<feature type="transmembrane region" description="Helical" evidence="1">
    <location>
        <begin position="6"/>
        <end position="31"/>
    </location>
</feature>
<name>A0A5Q4ZSP3_9GAMM</name>
<evidence type="ECO:0000256" key="1">
    <source>
        <dbReference type="SAM" id="Phobius"/>
    </source>
</evidence>
<keyword evidence="1" id="KW-1133">Transmembrane helix</keyword>
<dbReference type="AlphaFoldDB" id="A0A5Q4ZSP3"/>
<evidence type="ECO:0000313" key="2">
    <source>
        <dbReference type="EMBL" id="VVV03967.1"/>
    </source>
</evidence>
<dbReference type="EMBL" id="LR721750">
    <property type="protein sequence ID" value="VVV03967.1"/>
    <property type="molecule type" value="Genomic_DNA"/>
</dbReference>
<organism evidence="2">
    <name type="scientific">Aliivibrio wodanis</name>
    <dbReference type="NCBI Taxonomy" id="80852"/>
    <lineage>
        <taxon>Bacteria</taxon>
        <taxon>Pseudomonadati</taxon>
        <taxon>Pseudomonadota</taxon>
        <taxon>Gammaproteobacteria</taxon>
        <taxon>Vibrionales</taxon>
        <taxon>Vibrionaceae</taxon>
        <taxon>Aliivibrio</taxon>
    </lineage>
</organism>
<accession>A0A5Q4ZSP3</accession>
<protein>
    <submittedName>
        <fullName evidence="2">Uncharacterized protein</fullName>
    </submittedName>
</protein>